<comment type="caution">
    <text evidence="2">The sequence shown here is derived from an EMBL/GenBank/DDBJ whole genome shotgun (WGS) entry which is preliminary data.</text>
</comment>
<organism evidence="2 3">
    <name type="scientific">Amycolatopsis echigonensis</name>
    <dbReference type="NCBI Taxonomy" id="2576905"/>
    <lineage>
        <taxon>Bacteria</taxon>
        <taxon>Bacillati</taxon>
        <taxon>Actinomycetota</taxon>
        <taxon>Actinomycetes</taxon>
        <taxon>Pseudonocardiales</taxon>
        <taxon>Pseudonocardiaceae</taxon>
        <taxon>Amycolatopsis</taxon>
    </lineage>
</organism>
<dbReference type="InterPro" id="IPR009351">
    <property type="entry name" value="AlkZ-like"/>
</dbReference>
<dbReference type="Pfam" id="PF06224">
    <property type="entry name" value="AlkZ-like"/>
    <property type="match status" value="2"/>
</dbReference>
<dbReference type="PANTHER" id="PTHR38479">
    <property type="entry name" value="LMO0824 PROTEIN"/>
    <property type="match status" value="1"/>
</dbReference>
<feature type="region of interest" description="Disordered" evidence="1">
    <location>
        <begin position="230"/>
        <end position="318"/>
    </location>
</feature>
<proteinExistence type="predicted"/>
<dbReference type="PANTHER" id="PTHR38479:SF2">
    <property type="entry name" value="WINGED HELIX DNA-BINDING DOMAIN-CONTAINING PROTEIN"/>
    <property type="match status" value="1"/>
</dbReference>
<evidence type="ECO:0000313" key="2">
    <source>
        <dbReference type="EMBL" id="MBB2499231.1"/>
    </source>
</evidence>
<protein>
    <submittedName>
        <fullName evidence="2">AlkZ family DNA glycosylase</fullName>
    </submittedName>
</protein>
<dbReference type="AlphaFoldDB" id="A0A8E2B0R5"/>
<dbReference type="EMBL" id="JACJHR010000009">
    <property type="protein sequence ID" value="MBB2499231.1"/>
    <property type="molecule type" value="Genomic_DNA"/>
</dbReference>
<gene>
    <name evidence="2" type="ORF">H5411_08810</name>
</gene>
<dbReference type="Proteomes" id="UP000550260">
    <property type="component" value="Unassembled WGS sequence"/>
</dbReference>
<reference evidence="2 3" key="1">
    <citation type="submission" date="2020-08" db="EMBL/GenBank/DDBJ databases">
        <title>Amycolatopsis echigonensis JCM 21831.</title>
        <authorList>
            <person name="Tedsree N."/>
            <person name="Kuncharoen N."/>
            <person name="Likhitwitayawuid K."/>
            <person name="Tanasupawat S."/>
        </authorList>
    </citation>
    <scope>NUCLEOTIDE SEQUENCE [LARGE SCALE GENOMIC DNA]</scope>
    <source>
        <strain evidence="2 3">JCM 21831</strain>
    </source>
</reference>
<evidence type="ECO:0000313" key="3">
    <source>
        <dbReference type="Proteomes" id="UP000550260"/>
    </source>
</evidence>
<sequence length="492" mass="52550">MRFLSDLAGRNRVVKMTLAQRRARLGVRHRLAARVTTVEEAVDGVVALHATDPASVYLSAWSRVHAVSVADVEDALYSRRTLLRILGMRRTVFVTDIATAGLVQAACSYDIAARQRRLLEKQLGTQGHPENVPRPGEWLDEVMASVDKALHARGSATAQQLADDEPRLRQQLLMAKGKPYESIGNVTSRVLFQLAAEGRIVRGRPRGSWQSTQYYWSPLTDWLAGSAAGSAIPGSGGGAESGRSAAEPDGSDLDGAGQPGRSDRGSAGLSDRAGSGSIGRSGCSDRDAVGRPNRSDIGTIDGSARSVSAPGTADWPGLSEDEARTALARRWLYAFGPAPVADLRWWTGWTAGQTKKALTALAPAEVDLDGEPAIALPDDLAPVAAPDPWIALLPALDPTAMGWQSRDWYVGPHRAALFDRSGNIGPTIWSDGRIVGAWCHRPSGEVAVRLLEDIGAEKTAAVDAEAARLSEWLGEARVVPKFRTPAEKELSG</sequence>
<evidence type="ECO:0000256" key="1">
    <source>
        <dbReference type="SAM" id="MobiDB-lite"/>
    </source>
</evidence>
<name>A0A8E2B0R5_9PSEU</name>
<accession>A0A8E2B0R5</accession>